<name>A0ABY5P5J7_9LACT</name>
<keyword evidence="2" id="KW-1185">Reference proteome</keyword>
<dbReference type="EMBL" id="CP102453">
    <property type="protein sequence ID" value="UUX33673.1"/>
    <property type="molecule type" value="Genomic_DNA"/>
</dbReference>
<sequence length="43" mass="4594">MEWGSWSGVVGVGLLEKDCWSGFVGLVEVLVEVVASGLVESHF</sequence>
<evidence type="ECO:0000313" key="2">
    <source>
        <dbReference type="Proteomes" id="UP001315967"/>
    </source>
</evidence>
<organism evidence="1 2">
    <name type="scientific">Fundicoccus culcitae</name>
    <dbReference type="NCBI Taxonomy" id="2969821"/>
    <lineage>
        <taxon>Bacteria</taxon>
        <taxon>Bacillati</taxon>
        <taxon>Bacillota</taxon>
        <taxon>Bacilli</taxon>
        <taxon>Lactobacillales</taxon>
        <taxon>Aerococcaceae</taxon>
        <taxon>Fundicoccus</taxon>
    </lineage>
</organism>
<evidence type="ECO:0000313" key="1">
    <source>
        <dbReference type="EMBL" id="UUX33673.1"/>
    </source>
</evidence>
<gene>
    <name evidence="1" type="ORF">NRE15_12305</name>
</gene>
<protein>
    <submittedName>
        <fullName evidence="1">Uncharacterized protein</fullName>
    </submittedName>
</protein>
<dbReference type="Proteomes" id="UP001315967">
    <property type="component" value="Chromosome"/>
</dbReference>
<reference evidence="1 2" key="1">
    <citation type="submission" date="2022-08" db="EMBL/GenBank/DDBJ databases">
        <title>Aerococcaceae sp. nov isolated from spoiled eye mask.</title>
        <authorList>
            <person name="Zhou G."/>
            <person name="Xie X.-B."/>
            <person name="Shi Q.-S."/>
            <person name="Wang Y.-S."/>
            <person name="Wen X."/>
            <person name="Peng H."/>
            <person name="Yang X.-J."/>
            <person name="Tao H.-B."/>
            <person name="Huang X.-M."/>
        </authorList>
    </citation>
    <scope>NUCLEOTIDE SEQUENCE [LARGE SCALE GENOMIC DNA]</scope>
    <source>
        <strain evidence="2">DM20194951</strain>
    </source>
</reference>
<proteinExistence type="predicted"/>
<dbReference type="RefSeq" id="WP_313793177.1">
    <property type="nucleotide sequence ID" value="NZ_CP102453.1"/>
</dbReference>
<accession>A0ABY5P5J7</accession>